<dbReference type="KEGG" id="mfi:DSM1535_2113"/>
<proteinExistence type="predicted"/>
<dbReference type="InterPro" id="IPR052155">
    <property type="entry name" value="Biofilm_reg_signaling"/>
</dbReference>
<protein>
    <recommendedName>
        <fullName evidence="5">PAS/PAC sensor protein</fullName>
    </recommendedName>
</protein>
<dbReference type="PROSITE" id="PS50112">
    <property type="entry name" value="PAS"/>
    <property type="match status" value="1"/>
</dbReference>
<dbReference type="SMART" id="SM00091">
    <property type="entry name" value="PAS"/>
    <property type="match status" value="2"/>
</dbReference>
<evidence type="ECO:0000256" key="1">
    <source>
        <dbReference type="PROSITE-ProRule" id="PRU00169"/>
    </source>
</evidence>
<dbReference type="GO" id="GO:0006355">
    <property type="term" value="P:regulation of DNA-templated transcription"/>
    <property type="evidence" value="ECO:0007669"/>
    <property type="project" value="InterPro"/>
</dbReference>
<evidence type="ECO:0008006" key="5">
    <source>
        <dbReference type="Google" id="ProtNLM"/>
    </source>
</evidence>
<dbReference type="Gene3D" id="3.30.450.20">
    <property type="entry name" value="PAS domain"/>
    <property type="match status" value="2"/>
</dbReference>
<feature type="modified residue" description="4-aspartylphosphate" evidence="1">
    <location>
        <position position="55"/>
    </location>
</feature>
<dbReference type="GO" id="GO:0000160">
    <property type="term" value="P:phosphorelay signal transduction system"/>
    <property type="evidence" value="ECO:0007669"/>
    <property type="project" value="InterPro"/>
</dbReference>
<dbReference type="SUPFAM" id="SSF52172">
    <property type="entry name" value="CheY-like"/>
    <property type="match status" value="1"/>
</dbReference>
<dbReference type="InterPro" id="IPR000014">
    <property type="entry name" value="PAS"/>
</dbReference>
<evidence type="ECO:0000313" key="4">
    <source>
        <dbReference type="EMBL" id="CEA14435.1"/>
    </source>
</evidence>
<dbReference type="Pfam" id="PF08448">
    <property type="entry name" value="PAS_4"/>
    <property type="match status" value="1"/>
</dbReference>
<dbReference type="SMART" id="SM00448">
    <property type="entry name" value="REC"/>
    <property type="match status" value="1"/>
</dbReference>
<dbReference type="Pfam" id="PF00072">
    <property type="entry name" value="Response_reg"/>
    <property type="match status" value="1"/>
</dbReference>
<dbReference type="Pfam" id="PF00989">
    <property type="entry name" value="PAS"/>
    <property type="match status" value="1"/>
</dbReference>
<dbReference type="PANTHER" id="PTHR44757">
    <property type="entry name" value="DIGUANYLATE CYCLASE DGCP"/>
    <property type="match status" value="1"/>
</dbReference>
<dbReference type="SUPFAM" id="SSF55785">
    <property type="entry name" value="PYP-like sensor domain (PAS domain)"/>
    <property type="match status" value="2"/>
</dbReference>
<evidence type="ECO:0000259" key="2">
    <source>
        <dbReference type="PROSITE" id="PS50110"/>
    </source>
</evidence>
<sequence>MTHLEILLVEDDVEETSFLKQLLESFGYSVPHVVGCGKTSITMARETKPDLILMDIKSSDNGIASDECIKTQREIKQLDLPAVFLAPSTSYADEFRQKTKSTDPVSYITKPYDDFELKHVIELTVYKNDLVKEFETSENYYEAIFEHTGAATVIIEEDTTISLANSEFEKLSGYSREEIEGKKSWTEFIPEEDQEKMKEYHRLRRIDPTLAPLTYDFRFVDREGVVKNIHLDIGMIPGTQKSVGSLLDITELKQFQEALAKSEKKFRSALDNMMEGCQIIGYDWTYLYVNDAVSRQGHFNKEELLGHTMMEMYPGIEDTELFAVLRRCMGERVSDHFDNKFIYPDGKTAWFELSIHPVSEGIFILSIDITERMKTQEEIMIKNTLLEEKIKKEQERLQRKG</sequence>
<dbReference type="PATRIC" id="fig|2162.9.peg.2179"/>
<gene>
    <name evidence="4" type="ORF">DSM1535_2113</name>
</gene>
<accession>A0A090I829</accession>
<dbReference type="NCBIfam" id="TIGR00229">
    <property type="entry name" value="sensory_box"/>
    <property type="match status" value="2"/>
</dbReference>
<dbReference type="RefSeq" id="WP_048073467.1">
    <property type="nucleotide sequence ID" value="NZ_JARVXG010000044.1"/>
</dbReference>
<dbReference type="InterPro" id="IPR011006">
    <property type="entry name" value="CheY-like_superfamily"/>
</dbReference>
<dbReference type="InterPro" id="IPR013656">
    <property type="entry name" value="PAS_4"/>
</dbReference>
<dbReference type="InterPro" id="IPR013767">
    <property type="entry name" value="PAS_fold"/>
</dbReference>
<dbReference type="EMBL" id="LN515531">
    <property type="protein sequence ID" value="CEA14435.1"/>
    <property type="molecule type" value="Genomic_DNA"/>
</dbReference>
<dbReference type="InterPro" id="IPR035965">
    <property type="entry name" value="PAS-like_dom_sf"/>
</dbReference>
<dbReference type="AlphaFoldDB" id="A0A090I829"/>
<feature type="domain" description="PAS" evidence="3">
    <location>
        <begin position="137"/>
        <end position="206"/>
    </location>
</feature>
<dbReference type="PANTHER" id="PTHR44757:SF2">
    <property type="entry name" value="BIOFILM ARCHITECTURE MAINTENANCE PROTEIN MBAA"/>
    <property type="match status" value="1"/>
</dbReference>
<organism evidence="4">
    <name type="scientific">Methanobacterium formicicum</name>
    <dbReference type="NCBI Taxonomy" id="2162"/>
    <lineage>
        <taxon>Archaea</taxon>
        <taxon>Methanobacteriati</taxon>
        <taxon>Methanobacteriota</taxon>
        <taxon>Methanomada group</taxon>
        <taxon>Methanobacteria</taxon>
        <taxon>Methanobacteriales</taxon>
        <taxon>Methanobacteriaceae</taxon>
        <taxon>Methanobacterium</taxon>
    </lineage>
</organism>
<name>A0A090I829_METFO</name>
<feature type="domain" description="Response regulatory" evidence="2">
    <location>
        <begin position="5"/>
        <end position="125"/>
    </location>
</feature>
<dbReference type="CDD" id="cd00130">
    <property type="entry name" value="PAS"/>
    <property type="match status" value="2"/>
</dbReference>
<keyword evidence="1" id="KW-0597">Phosphoprotein</keyword>
<dbReference type="InterPro" id="IPR001789">
    <property type="entry name" value="Sig_transdc_resp-reg_receiver"/>
</dbReference>
<dbReference type="PROSITE" id="PS50110">
    <property type="entry name" value="RESPONSE_REGULATORY"/>
    <property type="match status" value="1"/>
</dbReference>
<evidence type="ECO:0000259" key="3">
    <source>
        <dbReference type="PROSITE" id="PS50112"/>
    </source>
</evidence>
<reference evidence="4" key="1">
    <citation type="submission" date="2014-08" db="EMBL/GenBank/DDBJ databases">
        <authorList>
            <person name="Wibberg D."/>
        </authorList>
    </citation>
    <scope>NUCLEOTIDE SEQUENCE</scope>
</reference>
<dbReference type="Gene3D" id="3.40.50.2300">
    <property type="match status" value="1"/>
</dbReference>